<comment type="caution">
    <text evidence="1">The sequence shown here is derived from an EMBL/GenBank/DDBJ whole genome shotgun (WGS) entry which is preliminary data.</text>
</comment>
<evidence type="ECO:0000313" key="2">
    <source>
        <dbReference type="Proteomes" id="UP001152888"/>
    </source>
</evidence>
<keyword evidence="2" id="KW-1185">Reference proteome</keyword>
<organism evidence="1 2">
    <name type="scientific">Acanthoscelides obtectus</name>
    <name type="common">Bean weevil</name>
    <name type="synonym">Bruchus obtectus</name>
    <dbReference type="NCBI Taxonomy" id="200917"/>
    <lineage>
        <taxon>Eukaryota</taxon>
        <taxon>Metazoa</taxon>
        <taxon>Ecdysozoa</taxon>
        <taxon>Arthropoda</taxon>
        <taxon>Hexapoda</taxon>
        <taxon>Insecta</taxon>
        <taxon>Pterygota</taxon>
        <taxon>Neoptera</taxon>
        <taxon>Endopterygota</taxon>
        <taxon>Coleoptera</taxon>
        <taxon>Polyphaga</taxon>
        <taxon>Cucujiformia</taxon>
        <taxon>Chrysomeloidea</taxon>
        <taxon>Chrysomelidae</taxon>
        <taxon>Bruchinae</taxon>
        <taxon>Bruchini</taxon>
        <taxon>Acanthoscelides</taxon>
    </lineage>
</organism>
<dbReference type="AlphaFoldDB" id="A0A9P0P0J3"/>
<dbReference type="Proteomes" id="UP001152888">
    <property type="component" value="Unassembled WGS sequence"/>
</dbReference>
<proteinExistence type="predicted"/>
<protein>
    <submittedName>
        <fullName evidence="1">Uncharacterized protein</fullName>
    </submittedName>
</protein>
<sequence length="45" mass="5378">MELGNNQFGQVRSIRLICRKIKYFQRKHMKVGCAYSRHVPGSRRK</sequence>
<evidence type="ECO:0000313" key="1">
    <source>
        <dbReference type="EMBL" id="CAH1960583.1"/>
    </source>
</evidence>
<dbReference type="EMBL" id="CAKOFQ010006688">
    <property type="protein sequence ID" value="CAH1960583.1"/>
    <property type="molecule type" value="Genomic_DNA"/>
</dbReference>
<name>A0A9P0P0J3_ACAOB</name>
<accession>A0A9P0P0J3</accession>
<reference evidence="1" key="1">
    <citation type="submission" date="2022-03" db="EMBL/GenBank/DDBJ databases">
        <authorList>
            <person name="Sayadi A."/>
        </authorList>
    </citation>
    <scope>NUCLEOTIDE SEQUENCE</scope>
</reference>
<gene>
    <name evidence="1" type="ORF">ACAOBT_LOCUS3695</name>
</gene>